<dbReference type="GO" id="GO:0006635">
    <property type="term" value="P:fatty acid beta-oxidation"/>
    <property type="evidence" value="ECO:0007669"/>
    <property type="project" value="TreeGrafter"/>
</dbReference>
<dbReference type="PROSITE" id="PS00737">
    <property type="entry name" value="THIOLASE_2"/>
    <property type="match status" value="1"/>
</dbReference>
<feature type="active site" description="Acyl-thioester intermediate" evidence="6">
    <location>
        <position position="89"/>
    </location>
</feature>
<sequence>MEAYIINGYRSAVGKSKKGGFRFYRPDDLAADVIKHLVANTPGLEAKMVDDLIVGNAVPEAEQGMQMGRMISLLALGIDIPGFIINRYCGSGLEAIALAVGKIKAGMADCIIAGGTESMSLVPMMGYKTALNWKIASQTPSYYLSMGLTAEELAREYSITREEADAFSVRSHEKALAAIASGKFKDEIVPVEVEETYLDEKGKKKTRKFTVDTDEGPRAGTTMEGLAALKPAFKNGGQVTAGNSSQTSDGASFVVVMSERLMKSLGLDPIARMMAYSVAGVDPRIMGIGPKEAVPKALKQAGLSLGQIDLVELNEAFAAQGLAVMKSLDMNQDIVNVNGGAVALGHPLGCTGAKLSVQIFNELRRQNKKYGLVTACVGGGQGVAGIYELLK</sequence>
<dbReference type="InterPro" id="IPR020616">
    <property type="entry name" value="Thiolase_N"/>
</dbReference>
<feature type="domain" description="Thiolase N-terminal" evidence="8">
    <location>
        <begin position="4"/>
        <end position="259"/>
    </location>
</feature>
<dbReference type="SUPFAM" id="SSF53901">
    <property type="entry name" value="Thiolase-like"/>
    <property type="match status" value="2"/>
</dbReference>
<reference evidence="10 11" key="1">
    <citation type="submission" date="2018-09" db="EMBL/GenBank/DDBJ databases">
        <authorList>
            <person name="Wang X."/>
            <person name="Du Z."/>
        </authorList>
    </citation>
    <scope>NUCLEOTIDE SEQUENCE [LARGE SCALE GENOMIC DNA]</scope>
    <source>
        <strain evidence="10 11">N3</strain>
    </source>
</reference>
<dbReference type="Gene3D" id="3.40.47.10">
    <property type="match status" value="1"/>
</dbReference>
<dbReference type="InterPro" id="IPR050215">
    <property type="entry name" value="Thiolase-like_sf_Thiolase"/>
</dbReference>
<evidence type="ECO:0000259" key="8">
    <source>
        <dbReference type="Pfam" id="PF00108"/>
    </source>
</evidence>
<dbReference type="GO" id="GO:0010124">
    <property type="term" value="P:phenylacetate catabolic process"/>
    <property type="evidence" value="ECO:0007669"/>
    <property type="project" value="TreeGrafter"/>
</dbReference>
<dbReference type="InterPro" id="IPR016039">
    <property type="entry name" value="Thiolase-like"/>
</dbReference>
<feature type="domain" description="Thiolase C-terminal" evidence="9">
    <location>
        <begin position="268"/>
        <end position="387"/>
    </location>
</feature>
<dbReference type="NCBIfam" id="TIGR01930">
    <property type="entry name" value="AcCoA-C-Actrans"/>
    <property type="match status" value="1"/>
</dbReference>
<dbReference type="InterPro" id="IPR020617">
    <property type="entry name" value="Thiolase_C"/>
</dbReference>
<gene>
    <name evidence="10" type="ORF">D0X99_01160</name>
</gene>
<evidence type="ECO:0000256" key="1">
    <source>
        <dbReference type="ARBA" id="ARBA00005189"/>
    </source>
</evidence>
<evidence type="ECO:0000256" key="2">
    <source>
        <dbReference type="ARBA" id="ARBA00010982"/>
    </source>
</evidence>
<comment type="pathway">
    <text evidence="1">Lipid metabolism.</text>
</comment>
<keyword evidence="11" id="KW-1185">Reference proteome</keyword>
<feature type="active site" description="Proton acceptor" evidence="6">
    <location>
        <position position="376"/>
    </location>
</feature>
<evidence type="ECO:0000256" key="6">
    <source>
        <dbReference type="PIRSR" id="PIRSR000429-1"/>
    </source>
</evidence>
<evidence type="ECO:0000259" key="9">
    <source>
        <dbReference type="Pfam" id="PF02803"/>
    </source>
</evidence>
<keyword evidence="4 7" id="KW-0012">Acyltransferase</keyword>
<dbReference type="Pfam" id="PF02803">
    <property type="entry name" value="Thiolase_C"/>
    <property type="match status" value="1"/>
</dbReference>
<evidence type="ECO:0000256" key="4">
    <source>
        <dbReference type="ARBA" id="ARBA00023315"/>
    </source>
</evidence>
<dbReference type="InterPro" id="IPR020615">
    <property type="entry name" value="Thiolase_acyl_enz_int_AS"/>
</dbReference>
<dbReference type="GO" id="GO:0003988">
    <property type="term" value="F:acetyl-CoA C-acyltransferase activity"/>
    <property type="evidence" value="ECO:0007669"/>
    <property type="project" value="UniProtKB-EC"/>
</dbReference>
<dbReference type="Proteomes" id="UP000283522">
    <property type="component" value="Unassembled WGS sequence"/>
</dbReference>
<evidence type="ECO:0000256" key="3">
    <source>
        <dbReference type="ARBA" id="ARBA00022679"/>
    </source>
</evidence>
<protein>
    <recommendedName>
        <fullName evidence="5">acetyl-CoA C-acyltransferase</fullName>
        <ecNumber evidence="5">2.3.1.16</ecNumber>
    </recommendedName>
</protein>
<feature type="active site" description="Proton acceptor" evidence="6">
    <location>
        <position position="346"/>
    </location>
</feature>
<dbReference type="PANTHER" id="PTHR43853">
    <property type="entry name" value="3-KETOACYL-COA THIOLASE, PEROXISOMAL"/>
    <property type="match status" value="1"/>
</dbReference>
<evidence type="ECO:0000313" key="10">
    <source>
        <dbReference type="EMBL" id="RIW18333.1"/>
    </source>
</evidence>
<dbReference type="PANTHER" id="PTHR43853:SF21">
    <property type="entry name" value="STEROID 3-KETOACYL-COA THIOLASE"/>
    <property type="match status" value="1"/>
</dbReference>
<dbReference type="InterPro" id="IPR020613">
    <property type="entry name" value="Thiolase_CS"/>
</dbReference>
<proteinExistence type="inferred from homology"/>
<dbReference type="PROSITE" id="PS00099">
    <property type="entry name" value="THIOLASE_3"/>
    <property type="match status" value="1"/>
</dbReference>
<dbReference type="EC" id="2.3.1.16" evidence="5"/>
<dbReference type="AlphaFoldDB" id="A0A418PW70"/>
<name>A0A418PW70_9BACT</name>
<keyword evidence="3 7" id="KW-0808">Transferase</keyword>
<dbReference type="RefSeq" id="WP_119475812.1">
    <property type="nucleotide sequence ID" value="NZ_QXML01000001.1"/>
</dbReference>
<dbReference type="GO" id="GO:0005737">
    <property type="term" value="C:cytoplasm"/>
    <property type="evidence" value="ECO:0007669"/>
    <property type="project" value="UniProtKB-ARBA"/>
</dbReference>
<evidence type="ECO:0000256" key="7">
    <source>
        <dbReference type="RuleBase" id="RU003557"/>
    </source>
</evidence>
<comment type="caution">
    <text evidence="10">The sequence shown here is derived from an EMBL/GenBank/DDBJ whole genome shotgun (WGS) entry which is preliminary data.</text>
</comment>
<dbReference type="PIRSF" id="PIRSF000429">
    <property type="entry name" value="Ac-CoA_Ac_transf"/>
    <property type="match status" value="1"/>
</dbReference>
<comment type="similarity">
    <text evidence="2 7">Belongs to the thiolase-like superfamily. Thiolase family.</text>
</comment>
<dbReference type="OrthoDB" id="9764892at2"/>
<dbReference type="PROSITE" id="PS00098">
    <property type="entry name" value="THIOLASE_1"/>
    <property type="match status" value="1"/>
</dbReference>
<organism evidence="10 11">
    <name type="scientific">Algoriphagus lacus</name>
    <dbReference type="NCBI Taxonomy" id="2056311"/>
    <lineage>
        <taxon>Bacteria</taxon>
        <taxon>Pseudomonadati</taxon>
        <taxon>Bacteroidota</taxon>
        <taxon>Cytophagia</taxon>
        <taxon>Cytophagales</taxon>
        <taxon>Cyclobacteriaceae</taxon>
        <taxon>Algoriphagus</taxon>
    </lineage>
</organism>
<dbReference type="Pfam" id="PF00108">
    <property type="entry name" value="Thiolase_N"/>
    <property type="match status" value="1"/>
</dbReference>
<accession>A0A418PW70</accession>
<dbReference type="InterPro" id="IPR020610">
    <property type="entry name" value="Thiolase_AS"/>
</dbReference>
<evidence type="ECO:0000313" key="11">
    <source>
        <dbReference type="Proteomes" id="UP000283522"/>
    </source>
</evidence>
<dbReference type="InterPro" id="IPR002155">
    <property type="entry name" value="Thiolase"/>
</dbReference>
<dbReference type="EMBL" id="QXML01000001">
    <property type="protein sequence ID" value="RIW18333.1"/>
    <property type="molecule type" value="Genomic_DNA"/>
</dbReference>
<dbReference type="CDD" id="cd00751">
    <property type="entry name" value="thiolase"/>
    <property type="match status" value="1"/>
</dbReference>
<evidence type="ECO:0000256" key="5">
    <source>
        <dbReference type="ARBA" id="ARBA00024073"/>
    </source>
</evidence>
<dbReference type="FunFam" id="3.40.47.10:FF:000010">
    <property type="entry name" value="Acetyl-CoA acetyltransferase (Thiolase)"/>
    <property type="match status" value="1"/>
</dbReference>